<protein>
    <submittedName>
        <fullName evidence="3">Fumarylacetoacetate (FAA) hydrolase</fullName>
    </submittedName>
</protein>
<dbReference type="GO" id="GO:0016787">
    <property type="term" value="F:hydrolase activity"/>
    <property type="evidence" value="ECO:0007669"/>
    <property type="project" value="UniProtKB-KW"/>
</dbReference>
<dbReference type="AlphaFoldDB" id="B7X2X4"/>
<dbReference type="PANTHER" id="PTHR43211">
    <property type="entry name" value="FUMARYLACETOACETATE HYDROLASE"/>
    <property type="match status" value="1"/>
</dbReference>
<evidence type="ECO:0000313" key="4">
    <source>
        <dbReference type="Proteomes" id="UP000003039"/>
    </source>
</evidence>
<proteinExistence type="predicted"/>
<evidence type="ECO:0000259" key="1">
    <source>
        <dbReference type="Pfam" id="PF01557"/>
    </source>
</evidence>
<organism evidence="3 4">
    <name type="scientific">Comamonas testosteroni (strain DSM 14576 / KF-1)</name>
    <name type="common">Pseudomonas testosteroni</name>
    <dbReference type="NCBI Taxonomy" id="399795"/>
    <lineage>
        <taxon>Bacteria</taxon>
        <taxon>Pseudomonadati</taxon>
        <taxon>Pseudomonadota</taxon>
        <taxon>Betaproteobacteria</taxon>
        <taxon>Burkholderiales</taxon>
        <taxon>Comamonadaceae</taxon>
        <taxon>Comamonas</taxon>
    </lineage>
</organism>
<dbReference type="Proteomes" id="UP000003039">
    <property type="component" value="Unassembled WGS sequence"/>
</dbReference>
<feature type="domain" description="Fumarylacetoacetase N-terminal" evidence="2">
    <location>
        <begin position="18"/>
        <end position="95"/>
    </location>
</feature>
<dbReference type="PANTHER" id="PTHR43211:SF1">
    <property type="entry name" value="BLL6422 PROTEIN"/>
    <property type="match status" value="1"/>
</dbReference>
<dbReference type="InterPro" id="IPR011234">
    <property type="entry name" value="Fumarylacetoacetase-like_C"/>
</dbReference>
<dbReference type="InterPro" id="IPR036663">
    <property type="entry name" value="Fumarylacetoacetase_C_sf"/>
</dbReference>
<reference evidence="3 4" key="1">
    <citation type="journal article" date="2004" name="Appl. Environ. Microbiol.">
        <title>Mineralization of individual congeners of linear alkylbenzenesulfonate by defined pairs of heterotrophic bacteria.</title>
        <authorList>
            <person name="Schleheck D."/>
            <person name="Knepper T.P."/>
            <person name="Fischer K."/>
            <person name="Cook A.M."/>
        </authorList>
    </citation>
    <scope>NUCLEOTIDE SEQUENCE [LARGE SCALE GENOMIC DNA]</scope>
    <source>
        <strain evidence="4">DSM 14576 / KF-1</strain>
    </source>
</reference>
<comment type="caution">
    <text evidence="3">The sequence shown here is derived from an EMBL/GenBank/DDBJ whole genome shotgun (WGS) entry which is preliminary data.</text>
</comment>
<dbReference type="EMBL" id="AAUJ02000001">
    <property type="protein sequence ID" value="EED68527.1"/>
    <property type="molecule type" value="Genomic_DNA"/>
</dbReference>
<feature type="domain" description="Fumarylacetoacetase-like C-terminal" evidence="1">
    <location>
        <begin position="99"/>
        <end position="341"/>
    </location>
</feature>
<gene>
    <name evidence="3" type="ORF">CtesDRAFT_PD3474</name>
</gene>
<evidence type="ECO:0000313" key="3">
    <source>
        <dbReference type="EMBL" id="EED68527.1"/>
    </source>
</evidence>
<dbReference type="InterPro" id="IPR041072">
    <property type="entry name" value="FAA_hydro_N"/>
</dbReference>
<evidence type="ECO:0000259" key="2">
    <source>
        <dbReference type="Pfam" id="PF18288"/>
    </source>
</evidence>
<dbReference type="SUPFAM" id="SSF56529">
    <property type="entry name" value="FAH"/>
    <property type="match status" value="1"/>
</dbReference>
<dbReference type="eggNOG" id="COG0179">
    <property type="taxonomic scope" value="Bacteria"/>
</dbReference>
<dbReference type="Gene3D" id="3.90.850.10">
    <property type="entry name" value="Fumarylacetoacetase-like, C-terminal domain"/>
    <property type="match status" value="1"/>
</dbReference>
<accession>B7X2X4</accession>
<dbReference type="Pfam" id="PF18288">
    <property type="entry name" value="FAA_hydro_N_2"/>
    <property type="match status" value="1"/>
</dbReference>
<sequence>MVEPPSVTATEILQKQHMKLATLYTEHPDGRLVVVSRDLSLMADASGIAPNLRTAVEEWERTESALQALYVELNEGRCKKALPFEPKQCNAPLPRAPQWCDGSAFLNHGQLMEKAFNTPPQPDAQTVPLMYQGASDDFLGPYADVPLPSEDDGIDFEGEFGVILGAVPMGATPDQGLSAVRLLVQINDWSLRTLGPREMRTGFGFLQAKPSTSFAPIALTPDELGPHWSDGRVYLRLHVEWNGERFGEPHGQEMSFSFGDLIAHAARTRRLSAGTVIGSGTVSNVNRAAGSACIAEKRVLEILDQGKPTTSFMRFGDRVRMQARLEDGSDAPFGTIEQCVVRPQV</sequence>
<name>B7X2X4_COMTK</name>
<keyword evidence="3" id="KW-0378">Hydrolase</keyword>
<dbReference type="Pfam" id="PF01557">
    <property type="entry name" value="FAA_hydrolase"/>
    <property type="match status" value="1"/>
</dbReference>